<evidence type="ECO:0000256" key="5">
    <source>
        <dbReference type="ARBA" id="ARBA00023295"/>
    </source>
</evidence>
<evidence type="ECO:0000313" key="8">
    <source>
        <dbReference type="EMBL" id="KKA29651.1"/>
    </source>
</evidence>
<dbReference type="OrthoDB" id="110914at2759"/>
<dbReference type="GO" id="GO:0045490">
    <property type="term" value="P:pectin catabolic process"/>
    <property type="evidence" value="ECO:0007669"/>
    <property type="project" value="TreeGrafter"/>
</dbReference>
<dbReference type="AlphaFoldDB" id="A0A0F4ZHR8"/>
<keyword evidence="9" id="KW-1185">Reference proteome</keyword>
<gene>
    <name evidence="8" type="ORF">TD95_002809</name>
</gene>
<protein>
    <recommendedName>
        <fullName evidence="6 7">Arabinogalactan endo-beta-1,4-galactanase</fullName>
        <ecNumber evidence="3 7">3.2.1.89</ecNumber>
    </recommendedName>
</protein>
<evidence type="ECO:0000256" key="6">
    <source>
        <dbReference type="ARBA" id="ARBA00068680"/>
    </source>
</evidence>
<dbReference type="InterPro" id="IPR011683">
    <property type="entry name" value="Glyco_hydro_53"/>
</dbReference>
<evidence type="ECO:0000313" key="9">
    <source>
        <dbReference type="Proteomes" id="UP000033483"/>
    </source>
</evidence>
<keyword evidence="7" id="KW-0732">Signal</keyword>
<comment type="similarity">
    <text evidence="2 7">Belongs to the glycosyl hydrolase 53 family.</text>
</comment>
<evidence type="ECO:0000256" key="7">
    <source>
        <dbReference type="RuleBase" id="RU361192"/>
    </source>
</evidence>
<dbReference type="InterPro" id="IPR017853">
    <property type="entry name" value="GH"/>
</dbReference>
<dbReference type="PANTHER" id="PTHR34983:SF1">
    <property type="entry name" value="ARABINOGALACTAN ENDO-BETA-1,4-GALACTANASE A"/>
    <property type="match status" value="1"/>
</dbReference>
<dbReference type="PANTHER" id="PTHR34983">
    <property type="entry name" value="ARABINOGALACTAN ENDO-BETA-1,4-GALACTANASE A"/>
    <property type="match status" value="1"/>
</dbReference>
<dbReference type="GO" id="GO:0030247">
    <property type="term" value="F:polysaccharide binding"/>
    <property type="evidence" value="ECO:0007669"/>
    <property type="project" value="UniProtKB-ARBA"/>
</dbReference>
<name>A0A0F4ZHR8_9PEZI</name>
<comment type="caution">
    <text evidence="8">The sequence shown here is derived from an EMBL/GenBank/DDBJ whole genome shotgun (WGS) entry which is preliminary data.</text>
</comment>
<evidence type="ECO:0000256" key="3">
    <source>
        <dbReference type="ARBA" id="ARBA00012556"/>
    </source>
</evidence>
<dbReference type="GO" id="GO:0015926">
    <property type="term" value="F:glucosidase activity"/>
    <property type="evidence" value="ECO:0007669"/>
    <property type="project" value="InterPro"/>
</dbReference>
<sequence length="351" mass="38157">MLKSVALLLAAGLSSVHARLMYRGVDWSSVPVEEKSGVVYKTEAGVSQPIEKTLAASGVNIVRQRLWVNPSNGDYNLDYNLQLAKRAKAAGMSLFLDFHFSDTWADPAHQAIPAGWPTGIDDLSWELYNYTLEVSNAFHSAGISPAIISIGNEITNGMLLPTGSINSNPYNLARLLHSASSGIRDSKLGWSPKIAIHLDNGWNSGTQQWWYKTVLGQGPLTTSDFDMMAVSYYPFYNSAATLSSLKYSLNDLASTYGKEILVAETDWPTYCPSPQYAFPADTKSIPISVSGQSTWIKDVANIVAGVKNGVGLFYWEPAWIDNASLGSSCPYNCMFADNGAAMSSMSVFNSI</sequence>
<comment type="catalytic activity">
    <reaction evidence="1 7">
        <text>The enzyme specifically hydrolyzes (1-&gt;4)-beta-D-galactosidic linkages in type I arabinogalactans.</text>
        <dbReference type="EC" id="3.2.1.89"/>
    </reaction>
</comment>
<dbReference type="EMBL" id="LAEV01000759">
    <property type="protein sequence ID" value="KKA29651.1"/>
    <property type="molecule type" value="Genomic_DNA"/>
</dbReference>
<dbReference type="FunFam" id="3.20.20.80:FF:000077">
    <property type="entry name" value="Arabinogalactan endo-beta-1,4-galactanase"/>
    <property type="match status" value="1"/>
</dbReference>
<dbReference type="Proteomes" id="UP000033483">
    <property type="component" value="Unassembled WGS sequence"/>
</dbReference>
<organism evidence="8 9">
    <name type="scientific">Thielaviopsis punctulata</name>
    <dbReference type="NCBI Taxonomy" id="72032"/>
    <lineage>
        <taxon>Eukaryota</taxon>
        <taxon>Fungi</taxon>
        <taxon>Dikarya</taxon>
        <taxon>Ascomycota</taxon>
        <taxon>Pezizomycotina</taxon>
        <taxon>Sordariomycetes</taxon>
        <taxon>Hypocreomycetidae</taxon>
        <taxon>Microascales</taxon>
        <taxon>Ceratocystidaceae</taxon>
        <taxon>Thielaviopsis</taxon>
    </lineage>
</organism>
<evidence type="ECO:0000256" key="2">
    <source>
        <dbReference type="ARBA" id="ARBA00010687"/>
    </source>
</evidence>
<evidence type="ECO:0000256" key="4">
    <source>
        <dbReference type="ARBA" id="ARBA00022801"/>
    </source>
</evidence>
<evidence type="ECO:0000256" key="1">
    <source>
        <dbReference type="ARBA" id="ARBA00001695"/>
    </source>
</evidence>
<dbReference type="SUPFAM" id="SSF51445">
    <property type="entry name" value="(Trans)glycosidases"/>
    <property type="match status" value="1"/>
</dbReference>
<keyword evidence="5 7" id="KW-0326">Glycosidase</keyword>
<dbReference type="Gene3D" id="3.20.20.80">
    <property type="entry name" value="Glycosidases"/>
    <property type="match status" value="1"/>
</dbReference>
<feature type="chain" id="PRO_5005117206" description="Arabinogalactan endo-beta-1,4-galactanase" evidence="7">
    <location>
        <begin position="19"/>
        <end position="351"/>
    </location>
</feature>
<keyword evidence="4 7" id="KW-0378">Hydrolase</keyword>
<feature type="signal peptide" evidence="7">
    <location>
        <begin position="1"/>
        <end position="18"/>
    </location>
</feature>
<dbReference type="GO" id="GO:0016998">
    <property type="term" value="P:cell wall macromolecule catabolic process"/>
    <property type="evidence" value="ECO:0007669"/>
    <property type="project" value="UniProtKB-ARBA"/>
</dbReference>
<proteinExistence type="inferred from homology"/>
<accession>A0A0F4ZHR8</accession>
<dbReference type="EC" id="3.2.1.89" evidence="3 7"/>
<dbReference type="Pfam" id="PF07745">
    <property type="entry name" value="Glyco_hydro_53"/>
    <property type="match status" value="1"/>
</dbReference>
<reference evidence="8 9" key="1">
    <citation type="submission" date="2015-03" db="EMBL/GenBank/DDBJ databases">
        <authorList>
            <person name="Radwan O."/>
            <person name="Al-Naeli F.A."/>
            <person name="Rendon G.A."/>
            <person name="Fields C."/>
        </authorList>
    </citation>
    <scope>NUCLEOTIDE SEQUENCE [LARGE SCALE GENOMIC DNA]</scope>
    <source>
        <strain evidence="8">CR-DP1</strain>
    </source>
</reference>
<dbReference type="GO" id="GO:0031218">
    <property type="term" value="F:arabinogalactan endo-1,4-beta-galactosidase activity"/>
    <property type="evidence" value="ECO:0007669"/>
    <property type="project" value="UniProtKB-EC"/>
</dbReference>